<comment type="subcellular location">
    <subcellularLocation>
        <location evidence="1">Cell envelope</location>
    </subcellularLocation>
</comment>
<dbReference type="Gene3D" id="2.40.30.170">
    <property type="match status" value="1"/>
</dbReference>
<sequence length="453" mass="49884">MQRRTYAIGFLVLVLLVGVGWWTGDEGVVSKPLTTTPDVGPFRVEVTTTGELQAKNSVQIKGPSGASRVRIFEMEIAKLVDEGTEVDSGDFVAELDRSPLQEKTEEARLSLQKSSSKFEQAQLDTTLTLSEARDAIVDLRFVMEEAKLNKEQSQYEAPSVQRRAEIEYERAQRDYEKAQVNYKTKVRRAEATMREVEAELLEDRRQMEQLNELSNKFTIRAPTSGMVVYHRDWKGDKVTEGSSTRYGDPVVATLPDLSVMESVTFVNEVDVQKLQPGQQVTIGLDADPDKKLSGRVSKVANIGQQRPNSDAKVFEVIVEIAGSDSTLRPAMTTSNTILVAQRERALHVPIETLHSEGDSLTYVFLREGSGVVRQEVNVGLINDNSAIVEQGVQPKDRIFLSIPRDTSDLPLHRLKAAQPRSEDARSASADGSGSGGTGALFVNSPLPPPGGSR</sequence>
<keyword evidence="5" id="KW-0472">Membrane</keyword>
<dbReference type="AlphaFoldDB" id="A0A2A8CWV1"/>
<feature type="region of interest" description="Disordered" evidence="4">
    <location>
        <begin position="410"/>
        <end position="453"/>
    </location>
</feature>
<keyword evidence="2 3" id="KW-0175">Coiled coil</keyword>
<evidence type="ECO:0000256" key="5">
    <source>
        <dbReference type="SAM" id="Phobius"/>
    </source>
</evidence>
<name>A0A2A8CWV1_9BACT</name>
<dbReference type="InterPro" id="IPR058636">
    <property type="entry name" value="Beta-barrel_YknX"/>
</dbReference>
<evidence type="ECO:0000256" key="4">
    <source>
        <dbReference type="SAM" id="MobiDB-lite"/>
    </source>
</evidence>
<dbReference type="EMBL" id="PDEQ01000005">
    <property type="protein sequence ID" value="PEN13172.1"/>
    <property type="molecule type" value="Genomic_DNA"/>
</dbReference>
<dbReference type="PANTHER" id="PTHR32347:SF23">
    <property type="entry name" value="BLL5650 PROTEIN"/>
    <property type="match status" value="1"/>
</dbReference>
<protein>
    <submittedName>
        <fullName evidence="7">RND transporter</fullName>
    </submittedName>
</protein>
<dbReference type="RefSeq" id="WP_098075761.1">
    <property type="nucleotide sequence ID" value="NZ_PDEQ01000005.1"/>
</dbReference>
<feature type="coiled-coil region" evidence="3">
    <location>
        <begin position="161"/>
        <end position="213"/>
    </location>
</feature>
<dbReference type="GO" id="GO:0030313">
    <property type="term" value="C:cell envelope"/>
    <property type="evidence" value="ECO:0007669"/>
    <property type="project" value="UniProtKB-SubCell"/>
</dbReference>
<dbReference type="Pfam" id="PF25990">
    <property type="entry name" value="Beta-barrel_YknX"/>
    <property type="match status" value="1"/>
</dbReference>
<dbReference type="OrthoDB" id="1522431at2"/>
<evidence type="ECO:0000259" key="6">
    <source>
        <dbReference type="Pfam" id="PF25990"/>
    </source>
</evidence>
<dbReference type="Proteomes" id="UP000220102">
    <property type="component" value="Unassembled WGS sequence"/>
</dbReference>
<dbReference type="PANTHER" id="PTHR32347">
    <property type="entry name" value="EFFLUX SYSTEM COMPONENT YKNX-RELATED"/>
    <property type="match status" value="1"/>
</dbReference>
<gene>
    <name evidence="7" type="ORF">CRI94_11030</name>
</gene>
<keyword evidence="5" id="KW-0812">Transmembrane</keyword>
<accession>A0A2A8CWV1</accession>
<dbReference type="InterPro" id="IPR050465">
    <property type="entry name" value="UPF0194_transport"/>
</dbReference>
<evidence type="ECO:0000256" key="3">
    <source>
        <dbReference type="SAM" id="Coils"/>
    </source>
</evidence>
<feature type="domain" description="YknX-like beta-barrel" evidence="6">
    <location>
        <begin position="265"/>
        <end position="333"/>
    </location>
</feature>
<evidence type="ECO:0000313" key="8">
    <source>
        <dbReference type="Proteomes" id="UP000220102"/>
    </source>
</evidence>
<dbReference type="Gene3D" id="2.40.420.20">
    <property type="match status" value="1"/>
</dbReference>
<keyword evidence="5" id="KW-1133">Transmembrane helix</keyword>
<reference evidence="7 8" key="1">
    <citation type="submission" date="2017-10" db="EMBL/GenBank/DDBJ databases">
        <title>Draft genome of Longibacter Salinarum.</title>
        <authorList>
            <person name="Goh K.M."/>
            <person name="Shamsir M.S."/>
            <person name="Lim S.W."/>
        </authorList>
    </citation>
    <scope>NUCLEOTIDE SEQUENCE [LARGE SCALE GENOMIC DNA]</scope>
    <source>
        <strain evidence="7 8">KCTC 52045</strain>
    </source>
</reference>
<proteinExistence type="predicted"/>
<evidence type="ECO:0000256" key="1">
    <source>
        <dbReference type="ARBA" id="ARBA00004196"/>
    </source>
</evidence>
<comment type="caution">
    <text evidence="7">The sequence shown here is derived from an EMBL/GenBank/DDBJ whole genome shotgun (WGS) entry which is preliminary data.</text>
</comment>
<feature type="transmembrane region" description="Helical" evidence="5">
    <location>
        <begin position="7"/>
        <end position="24"/>
    </location>
</feature>
<organism evidence="7 8">
    <name type="scientific">Longibacter salinarum</name>
    <dbReference type="NCBI Taxonomy" id="1850348"/>
    <lineage>
        <taxon>Bacteria</taxon>
        <taxon>Pseudomonadati</taxon>
        <taxon>Rhodothermota</taxon>
        <taxon>Rhodothermia</taxon>
        <taxon>Rhodothermales</taxon>
        <taxon>Salisaetaceae</taxon>
        <taxon>Longibacter</taxon>
    </lineage>
</organism>
<keyword evidence="8" id="KW-1185">Reference proteome</keyword>
<evidence type="ECO:0000313" key="7">
    <source>
        <dbReference type="EMBL" id="PEN13172.1"/>
    </source>
</evidence>
<evidence type="ECO:0000256" key="2">
    <source>
        <dbReference type="ARBA" id="ARBA00023054"/>
    </source>
</evidence>